<dbReference type="Gene3D" id="3.40.50.720">
    <property type="entry name" value="NAD(P)-binding Rossmann-like Domain"/>
    <property type="match status" value="1"/>
</dbReference>
<dbReference type="STRING" id="34103.SAMN05421778_10637"/>
<dbReference type="GO" id="GO:0032787">
    <property type="term" value="P:monocarboxylic acid metabolic process"/>
    <property type="evidence" value="ECO:0007669"/>
    <property type="project" value="UniProtKB-ARBA"/>
</dbReference>
<sequence>MTSLGTLSSSPVALVTGAGTGLGLAIATELHRAGHRVLLTDRDGAAVAAAAATLDADGQTAAGLALDVLDKGAFEAALAWLAESGWGVPRVLVNNAALTMTTPVMQISPEEFSRVTDVNLRGCFLGCQVIGQAMADAGFGRIVNVASLAGQNGGTASGAHYAASKAGILTLTKIFARALAAQGVTVNAVAPGPLDLPSVHAMVPADKLAQIVQTIPVQRLGDPRFIAKAVVLLADEGAASVTGAAWDLNGGLFMR</sequence>
<dbReference type="InterPro" id="IPR050259">
    <property type="entry name" value="SDR"/>
</dbReference>
<comment type="similarity">
    <text evidence="1">Belongs to the short-chain dehydrogenases/reductases (SDR) family.</text>
</comment>
<dbReference type="InterPro" id="IPR057326">
    <property type="entry name" value="KR_dom"/>
</dbReference>
<keyword evidence="5" id="KW-1185">Reference proteome</keyword>
<dbReference type="Pfam" id="PF13561">
    <property type="entry name" value="adh_short_C2"/>
    <property type="match status" value="1"/>
</dbReference>
<dbReference type="PROSITE" id="PS00061">
    <property type="entry name" value="ADH_SHORT"/>
    <property type="match status" value="1"/>
</dbReference>
<evidence type="ECO:0000313" key="5">
    <source>
        <dbReference type="Proteomes" id="UP000026714"/>
    </source>
</evidence>
<dbReference type="Proteomes" id="UP000026714">
    <property type="component" value="Unassembled WGS sequence"/>
</dbReference>
<accession>A0A059KKF9</accession>
<dbReference type="PANTHER" id="PTHR42879">
    <property type="entry name" value="3-OXOACYL-(ACYL-CARRIER-PROTEIN) REDUCTASE"/>
    <property type="match status" value="1"/>
</dbReference>
<comment type="caution">
    <text evidence="4">The sequence shown here is derived from an EMBL/GenBank/DDBJ whole genome shotgun (WGS) entry which is preliminary data.</text>
</comment>
<dbReference type="InterPro" id="IPR002347">
    <property type="entry name" value="SDR_fam"/>
</dbReference>
<reference evidence="4 5" key="1">
    <citation type="journal article" date="2014" name="FEMS Microbiol. Ecol.">
        <title>Sphaerotilus natans encrusted with nanoball-shaped Fe(III) oxide minerals formed by nitrate-reducing mixotrophic Fe(II) oxidation.</title>
        <authorList>
            <person name="Park S."/>
            <person name="Kim D.H."/>
            <person name="Lee J.H."/>
            <person name="Hur H.G."/>
        </authorList>
    </citation>
    <scope>NUCLEOTIDE SEQUENCE [LARGE SCALE GENOMIC DNA]</scope>
    <source>
        <strain evidence="4 5">DSM 6575</strain>
    </source>
</reference>
<dbReference type="FunFam" id="3.40.50.720:FF:000173">
    <property type="entry name" value="3-oxoacyl-[acyl-carrier protein] reductase"/>
    <property type="match status" value="1"/>
</dbReference>
<dbReference type="PANTHER" id="PTHR42879:SF2">
    <property type="entry name" value="3-OXOACYL-[ACYL-CARRIER-PROTEIN] REDUCTASE FABG"/>
    <property type="match status" value="1"/>
</dbReference>
<dbReference type="PRINTS" id="PR00080">
    <property type="entry name" value="SDRFAMILY"/>
</dbReference>
<dbReference type="eggNOG" id="COG1028">
    <property type="taxonomic scope" value="Bacteria"/>
</dbReference>
<dbReference type="SUPFAM" id="SSF51735">
    <property type="entry name" value="NAD(P)-binding Rossmann-fold domains"/>
    <property type="match status" value="1"/>
</dbReference>
<proteinExistence type="inferred from homology"/>
<dbReference type="InterPro" id="IPR020904">
    <property type="entry name" value="Sc_DH/Rdtase_CS"/>
</dbReference>
<feature type="domain" description="Ketoreductase" evidence="3">
    <location>
        <begin position="11"/>
        <end position="197"/>
    </location>
</feature>
<dbReference type="EMBL" id="AZRA01000062">
    <property type="protein sequence ID" value="KDB51947.1"/>
    <property type="molecule type" value="Genomic_DNA"/>
</dbReference>
<evidence type="ECO:0000259" key="3">
    <source>
        <dbReference type="SMART" id="SM00822"/>
    </source>
</evidence>
<dbReference type="InterPro" id="IPR036291">
    <property type="entry name" value="NAD(P)-bd_dom_sf"/>
</dbReference>
<protein>
    <submittedName>
        <fullName evidence="4">3-oxoacyl-ACP reductase</fullName>
    </submittedName>
</protein>
<dbReference type="GO" id="GO:0016491">
    <property type="term" value="F:oxidoreductase activity"/>
    <property type="evidence" value="ECO:0007669"/>
    <property type="project" value="UniProtKB-KW"/>
</dbReference>
<dbReference type="SMART" id="SM00822">
    <property type="entry name" value="PKS_KR"/>
    <property type="match status" value="1"/>
</dbReference>
<dbReference type="PATRIC" id="fig|1286631.3.peg.2372"/>
<evidence type="ECO:0000313" key="4">
    <source>
        <dbReference type="EMBL" id="KDB51947.1"/>
    </source>
</evidence>
<evidence type="ECO:0000256" key="2">
    <source>
        <dbReference type="ARBA" id="ARBA00023002"/>
    </source>
</evidence>
<dbReference type="AlphaFoldDB" id="A0A059KKF9"/>
<dbReference type="PRINTS" id="PR00081">
    <property type="entry name" value="GDHRDH"/>
</dbReference>
<dbReference type="RefSeq" id="WP_037482294.1">
    <property type="nucleotide sequence ID" value="NZ_AZRA01000062.1"/>
</dbReference>
<keyword evidence="2" id="KW-0560">Oxidoreductase</keyword>
<gene>
    <name evidence="4" type="ORF">X805_24250</name>
</gene>
<organism evidence="4 5">
    <name type="scientific">Sphaerotilus natans subsp. natans DSM 6575</name>
    <dbReference type="NCBI Taxonomy" id="1286631"/>
    <lineage>
        <taxon>Bacteria</taxon>
        <taxon>Pseudomonadati</taxon>
        <taxon>Pseudomonadota</taxon>
        <taxon>Betaproteobacteria</taxon>
        <taxon>Burkholderiales</taxon>
        <taxon>Sphaerotilaceae</taxon>
        <taxon>Sphaerotilus</taxon>
    </lineage>
</organism>
<evidence type="ECO:0000256" key="1">
    <source>
        <dbReference type="ARBA" id="ARBA00006484"/>
    </source>
</evidence>
<name>A0A059KKF9_9BURK</name>